<feature type="domain" description="N-acetyltransferase" evidence="1">
    <location>
        <begin position="1"/>
        <end position="68"/>
    </location>
</feature>
<accession>A0AA44Q6Q0</accession>
<organism evidence="2 3">
    <name type="scientific">Bacillus cereus</name>
    <dbReference type="NCBI Taxonomy" id="1396"/>
    <lineage>
        <taxon>Bacteria</taxon>
        <taxon>Bacillati</taxon>
        <taxon>Bacillota</taxon>
        <taxon>Bacilli</taxon>
        <taxon>Bacillales</taxon>
        <taxon>Bacillaceae</taxon>
        <taxon>Bacillus</taxon>
        <taxon>Bacillus cereus group</taxon>
    </lineage>
</organism>
<dbReference type="EMBL" id="NVBO01000291">
    <property type="protein sequence ID" value="PFR91068.1"/>
    <property type="molecule type" value="Genomic_DNA"/>
</dbReference>
<dbReference type="Pfam" id="PF00583">
    <property type="entry name" value="Acetyltransf_1"/>
    <property type="match status" value="1"/>
</dbReference>
<dbReference type="InterPro" id="IPR016181">
    <property type="entry name" value="Acyl_CoA_acyltransferase"/>
</dbReference>
<sequence>QGNGYAKRFLHLLIQYLQQKFQCKKIYLSLHPENKLAMKLYESFGFRLTGDIDDEGPVVGVVMELLIDESISL</sequence>
<dbReference type="PROSITE" id="PS51186">
    <property type="entry name" value="GNAT"/>
    <property type="match status" value="1"/>
</dbReference>
<dbReference type="SUPFAM" id="SSF55729">
    <property type="entry name" value="Acyl-CoA N-acyltransferases (Nat)"/>
    <property type="match status" value="1"/>
</dbReference>
<proteinExistence type="predicted"/>
<protein>
    <submittedName>
        <fullName evidence="2">Spermidine acetyltransferase</fullName>
    </submittedName>
</protein>
<evidence type="ECO:0000313" key="2">
    <source>
        <dbReference type="EMBL" id="PFR91068.1"/>
    </source>
</evidence>
<comment type="caution">
    <text evidence="2">The sequence shown here is derived from an EMBL/GenBank/DDBJ whole genome shotgun (WGS) entry which is preliminary data.</text>
</comment>
<evidence type="ECO:0000313" key="3">
    <source>
        <dbReference type="Proteomes" id="UP000226357"/>
    </source>
</evidence>
<dbReference type="Gene3D" id="3.40.630.30">
    <property type="match status" value="1"/>
</dbReference>
<evidence type="ECO:0000259" key="1">
    <source>
        <dbReference type="PROSITE" id="PS51186"/>
    </source>
</evidence>
<dbReference type="RefSeq" id="WP_141542428.1">
    <property type="nucleotide sequence ID" value="NZ_NVBO01000291.1"/>
</dbReference>
<reference evidence="2 3" key="1">
    <citation type="submission" date="2017-09" db="EMBL/GenBank/DDBJ databases">
        <title>Large-scale bioinformatics analysis of Bacillus genomes uncovers conserved roles of natural products in bacterial physiology.</title>
        <authorList>
            <consortium name="Agbiome Team Llc"/>
            <person name="Bleich R.M."/>
            <person name="Grubbs K.J."/>
            <person name="Santa Maria K.C."/>
            <person name="Allen S.E."/>
            <person name="Farag S."/>
            <person name="Shank E.A."/>
            <person name="Bowers A."/>
        </authorList>
    </citation>
    <scope>NUCLEOTIDE SEQUENCE [LARGE SCALE GENOMIC DNA]</scope>
    <source>
        <strain evidence="2 3">AFS067272</strain>
    </source>
</reference>
<name>A0AA44Q6Q0_BACCE</name>
<gene>
    <name evidence="2" type="ORF">COK38_22935</name>
</gene>
<feature type="non-terminal residue" evidence="2">
    <location>
        <position position="1"/>
    </location>
</feature>
<dbReference type="Proteomes" id="UP000226357">
    <property type="component" value="Unassembled WGS sequence"/>
</dbReference>
<dbReference type="AlphaFoldDB" id="A0AA44Q6Q0"/>
<dbReference type="InterPro" id="IPR000182">
    <property type="entry name" value="GNAT_dom"/>
</dbReference>
<dbReference type="GO" id="GO:0016747">
    <property type="term" value="F:acyltransferase activity, transferring groups other than amino-acyl groups"/>
    <property type="evidence" value="ECO:0007669"/>
    <property type="project" value="InterPro"/>
</dbReference>